<keyword evidence="1 2" id="KW-0238">DNA-binding</keyword>
<dbReference type="PRINTS" id="PR00455">
    <property type="entry name" value="HTHTETR"/>
</dbReference>
<evidence type="ECO:0000259" key="3">
    <source>
        <dbReference type="PROSITE" id="PS50977"/>
    </source>
</evidence>
<name>A0ABW6PHJ7_9NOCA</name>
<evidence type="ECO:0000313" key="5">
    <source>
        <dbReference type="Proteomes" id="UP001601444"/>
    </source>
</evidence>
<dbReference type="InterPro" id="IPR009057">
    <property type="entry name" value="Homeodomain-like_sf"/>
</dbReference>
<comment type="caution">
    <text evidence="4">The sequence shown here is derived from an EMBL/GenBank/DDBJ whole genome shotgun (WGS) entry which is preliminary data.</text>
</comment>
<dbReference type="Pfam" id="PF00440">
    <property type="entry name" value="TetR_N"/>
    <property type="match status" value="1"/>
</dbReference>
<accession>A0ABW6PHJ7</accession>
<organism evidence="4 5">
    <name type="scientific">Nocardia thailandica</name>
    <dbReference type="NCBI Taxonomy" id="257275"/>
    <lineage>
        <taxon>Bacteria</taxon>
        <taxon>Bacillati</taxon>
        <taxon>Actinomycetota</taxon>
        <taxon>Actinomycetes</taxon>
        <taxon>Mycobacteriales</taxon>
        <taxon>Nocardiaceae</taxon>
        <taxon>Nocardia</taxon>
    </lineage>
</organism>
<dbReference type="InterPro" id="IPR050109">
    <property type="entry name" value="HTH-type_TetR-like_transc_reg"/>
</dbReference>
<dbReference type="InterPro" id="IPR001647">
    <property type="entry name" value="HTH_TetR"/>
</dbReference>
<protein>
    <submittedName>
        <fullName evidence="4">TetR/AcrR family transcriptional regulator</fullName>
    </submittedName>
</protein>
<evidence type="ECO:0000256" key="2">
    <source>
        <dbReference type="PROSITE-ProRule" id="PRU00335"/>
    </source>
</evidence>
<dbReference type="Gene3D" id="1.10.357.10">
    <property type="entry name" value="Tetracycline Repressor, domain 2"/>
    <property type="match status" value="1"/>
</dbReference>
<dbReference type="EMBL" id="JBIAMX010000001">
    <property type="protein sequence ID" value="MFF0541866.1"/>
    <property type="molecule type" value="Genomic_DNA"/>
</dbReference>
<dbReference type="PANTHER" id="PTHR30055">
    <property type="entry name" value="HTH-TYPE TRANSCRIPTIONAL REGULATOR RUTR"/>
    <property type="match status" value="1"/>
</dbReference>
<keyword evidence="5" id="KW-1185">Reference proteome</keyword>
<feature type="DNA-binding region" description="H-T-H motif" evidence="2">
    <location>
        <begin position="36"/>
        <end position="55"/>
    </location>
</feature>
<evidence type="ECO:0000313" key="4">
    <source>
        <dbReference type="EMBL" id="MFF0541866.1"/>
    </source>
</evidence>
<dbReference type="SUPFAM" id="SSF46689">
    <property type="entry name" value="Homeodomain-like"/>
    <property type="match status" value="1"/>
</dbReference>
<dbReference type="Proteomes" id="UP001601444">
    <property type="component" value="Unassembled WGS sequence"/>
</dbReference>
<sequence>MTVNKVGRPSKATERIGQILRAARSVVAADGFAGTTLSRVASAAGVQRTLVLHYFGSREGLMQAFVTEAVAEYGDALVSLGAEGTVEERVTRMFTPGVYESRDDLVVWSELAAVAAREPLVRDRLRELWTRRWLPGIEQRLAADFPAAAPERIAATAYAVACLFEAHWAFQLQGVDDPVRAEQARAAVLALIEGLRES</sequence>
<proteinExistence type="predicted"/>
<reference evidence="4 5" key="1">
    <citation type="submission" date="2024-10" db="EMBL/GenBank/DDBJ databases">
        <title>The Natural Products Discovery Center: Release of the First 8490 Sequenced Strains for Exploring Actinobacteria Biosynthetic Diversity.</title>
        <authorList>
            <person name="Kalkreuter E."/>
            <person name="Kautsar S.A."/>
            <person name="Yang D."/>
            <person name="Bader C.D."/>
            <person name="Teijaro C.N."/>
            <person name="Fluegel L."/>
            <person name="Davis C.M."/>
            <person name="Simpson J.R."/>
            <person name="Lauterbach L."/>
            <person name="Steele A.D."/>
            <person name="Gui C."/>
            <person name="Meng S."/>
            <person name="Li G."/>
            <person name="Viehrig K."/>
            <person name="Ye F."/>
            <person name="Su P."/>
            <person name="Kiefer A.F."/>
            <person name="Nichols A."/>
            <person name="Cepeda A.J."/>
            <person name="Yan W."/>
            <person name="Fan B."/>
            <person name="Jiang Y."/>
            <person name="Adhikari A."/>
            <person name="Zheng C.-J."/>
            <person name="Schuster L."/>
            <person name="Cowan T.M."/>
            <person name="Smanski M.J."/>
            <person name="Chevrette M.G."/>
            <person name="De Carvalho L.P.S."/>
            <person name="Shen B."/>
        </authorList>
    </citation>
    <scope>NUCLEOTIDE SEQUENCE [LARGE SCALE GENOMIC DNA]</scope>
    <source>
        <strain evidence="4 5">NPDC004045</strain>
    </source>
</reference>
<dbReference type="RefSeq" id="WP_387698913.1">
    <property type="nucleotide sequence ID" value="NZ_JBIAMX010000001.1"/>
</dbReference>
<dbReference type="PROSITE" id="PS50977">
    <property type="entry name" value="HTH_TETR_2"/>
    <property type="match status" value="1"/>
</dbReference>
<feature type="domain" description="HTH tetR-type" evidence="3">
    <location>
        <begin position="13"/>
        <end position="73"/>
    </location>
</feature>
<gene>
    <name evidence="4" type="ORF">ACFYTF_03420</name>
</gene>
<dbReference type="PANTHER" id="PTHR30055:SF200">
    <property type="entry name" value="HTH-TYPE TRANSCRIPTIONAL REPRESSOR BDCR"/>
    <property type="match status" value="1"/>
</dbReference>
<evidence type="ECO:0000256" key="1">
    <source>
        <dbReference type="ARBA" id="ARBA00023125"/>
    </source>
</evidence>